<dbReference type="InterPro" id="IPR029063">
    <property type="entry name" value="SAM-dependent_MTases_sf"/>
</dbReference>
<dbReference type="AlphaFoldDB" id="A0A9Y1BR29"/>
<dbReference type="Gene3D" id="3.30.2130.30">
    <property type="match status" value="1"/>
</dbReference>
<sequence length="346" mass="39628">MKKYLVYLSGDYLDLAFEELKASLEAEKIDYFNIELNSQVAVFESQNSPLIAVKRCAYSHFLAELCFIGEIENNRLNIQVLTLPELEEKKSIRVRINKVGKKKTSFSTSKMEKTIAKEIYEHYQNHDFEVDLINSDYTFRGICVENKLFVGFELYIQDKKEIVKREPGKRPVFRPGAMKVKFSRSLVNLCRVKRDSIFYDPFCGGGGLLLESTLLGAYSIGSDLDYRAIECSKINLKAYVQKKYALIVADSRKLPIIYADAIATDPPYSIQSSTHGEEILSLLSKFLKEAQNILKKGSYCVFCSPKKNQPEKIIDYFPSFHLKTMIDTRIHGSLTRRIIVLVKNSD</sequence>
<evidence type="ECO:0000313" key="4">
    <source>
        <dbReference type="EMBL" id="UJG43644.1"/>
    </source>
</evidence>
<protein>
    <submittedName>
        <fullName evidence="4">Uncharacterized protein</fullName>
    </submittedName>
</protein>
<evidence type="ECO:0000256" key="1">
    <source>
        <dbReference type="ARBA" id="ARBA00022603"/>
    </source>
</evidence>
<reference evidence="4" key="1">
    <citation type="journal article" date="2022" name="Nat. Microbiol.">
        <title>Unique mobile elements and scalable gene flow at the prokaryote-eukaryote boundary revealed by circularized Asgard archaea genomes.</title>
        <authorList>
            <person name="Wu F."/>
            <person name="Speth D.R."/>
            <person name="Philosof A."/>
            <person name="Cremiere A."/>
            <person name="Narayanan A."/>
            <person name="Barco R.A."/>
            <person name="Connon S.A."/>
            <person name="Amend J.P."/>
            <person name="Antoshechkin I.A."/>
            <person name="Orphan V.J."/>
        </authorList>
    </citation>
    <scope>NUCLEOTIDE SEQUENCE</scope>
    <source>
        <strain evidence="4">PR6</strain>
    </source>
</reference>
<dbReference type="CDD" id="cd02440">
    <property type="entry name" value="AdoMet_MTases"/>
    <property type="match status" value="1"/>
</dbReference>
<dbReference type="Pfam" id="PF02926">
    <property type="entry name" value="THUMP"/>
    <property type="match status" value="1"/>
</dbReference>
<dbReference type="PRINTS" id="PR00507">
    <property type="entry name" value="N12N6MTFRASE"/>
</dbReference>
<dbReference type="GO" id="GO:0003723">
    <property type="term" value="F:RNA binding"/>
    <property type="evidence" value="ECO:0007669"/>
    <property type="project" value="InterPro"/>
</dbReference>
<keyword evidence="1" id="KW-0489">Methyltransferase</keyword>
<feature type="domain" description="THUMP" evidence="3">
    <location>
        <begin position="87"/>
        <end position="151"/>
    </location>
</feature>
<dbReference type="PANTHER" id="PTHR14911">
    <property type="entry name" value="THUMP DOMAIN-CONTAINING"/>
    <property type="match status" value="1"/>
</dbReference>
<keyword evidence="1" id="KW-0808">Transferase</keyword>
<dbReference type="Gene3D" id="3.40.50.150">
    <property type="entry name" value="Vaccinia Virus protein VP39"/>
    <property type="match status" value="1"/>
</dbReference>
<gene>
    <name evidence="4" type="ORF">K9W46_00330</name>
</gene>
<name>A0A9Y1BR29_9ARCH</name>
<feature type="domain" description="Ribosomal RNA large subunit methyltransferase K/L-like methyltransferase" evidence="2">
    <location>
        <begin position="167"/>
        <end position="335"/>
    </location>
</feature>
<dbReference type="PROSITE" id="PS00092">
    <property type="entry name" value="N6_MTASE"/>
    <property type="match status" value="1"/>
</dbReference>
<dbReference type="InterPro" id="IPR004114">
    <property type="entry name" value="THUMP_dom"/>
</dbReference>
<dbReference type="SUPFAM" id="SSF143437">
    <property type="entry name" value="THUMP domain-like"/>
    <property type="match status" value="1"/>
</dbReference>
<dbReference type="InterPro" id="IPR000241">
    <property type="entry name" value="RlmKL-like_Mtase"/>
</dbReference>
<dbReference type="Pfam" id="PF01170">
    <property type="entry name" value="UPF0020"/>
    <property type="match status" value="1"/>
</dbReference>
<organism evidence="4">
    <name type="scientific">Candidatus Heimdallarchaeum endolithica</name>
    <dbReference type="NCBI Taxonomy" id="2876572"/>
    <lineage>
        <taxon>Archaea</taxon>
        <taxon>Promethearchaeati</taxon>
        <taxon>Candidatus Heimdallarchaeota</taxon>
        <taxon>Candidatus Heimdallarchaeia (ex Rinke et al. 2021) (nom. nud.)</taxon>
        <taxon>Candidatus Heimdallarchaeales</taxon>
        <taxon>Candidatus Heimdallarchaeaceae</taxon>
        <taxon>Candidatus Heimdallarchaeum</taxon>
    </lineage>
</organism>
<evidence type="ECO:0000259" key="2">
    <source>
        <dbReference type="Pfam" id="PF01170"/>
    </source>
</evidence>
<evidence type="ECO:0000259" key="3">
    <source>
        <dbReference type="Pfam" id="PF02926"/>
    </source>
</evidence>
<accession>A0A9Y1BR29</accession>
<dbReference type="PANTHER" id="PTHR14911:SF21">
    <property type="entry name" value="N2-METHYLGUANOSINE TRNA METHYLTRANSFERASE"/>
    <property type="match status" value="1"/>
</dbReference>
<dbReference type="GO" id="GO:0030488">
    <property type="term" value="P:tRNA methylation"/>
    <property type="evidence" value="ECO:0007669"/>
    <property type="project" value="TreeGrafter"/>
</dbReference>
<proteinExistence type="predicted"/>
<dbReference type="Proteomes" id="UP001200513">
    <property type="component" value="Chromosome"/>
</dbReference>
<dbReference type="SUPFAM" id="SSF53335">
    <property type="entry name" value="S-adenosyl-L-methionine-dependent methyltransferases"/>
    <property type="match status" value="1"/>
</dbReference>
<dbReference type="GO" id="GO:0016423">
    <property type="term" value="F:tRNA (guanine) methyltransferase activity"/>
    <property type="evidence" value="ECO:0007669"/>
    <property type="project" value="TreeGrafter"/>
</dbReference>
<dbReference type="InterPro" id="IPR002052">
    <property type="entry name" value="DNA_methylase_N6_adenine_CS"/>
</dbReference>
<dbReference type="EMBL" id="CP084167">
    <property type="protein sequence ID" value="UJG43644.1"/>
    <property type="molecule type" value="Genomic_DNA"/>
</dbReference>